<dbReference type="Proteomes" id="UP000253570">
    <property type="component" value="Unassembled WGS sequence"/>
</dbReference>
<name>A0A368DPF6_9PROT</name>
<sequence>MDEKKKNIIKDNLRTIISAILIAFFIRTFLLQPFTIPSGSMLPNLLVGDYLFVSKYSYGYSKYSIPFSPNIISGRLFGREPTRGDVAVFRLPKDTSIDYIKRIIGLPGDTVKVLKGVVYVNNRPLDQSLFETDYKYYKYYNPDKVLIESIEDKSYVTLNLDSESIGDNTGTYIVPKNHYFMMGDNRDNSLDSRFIEQVGYVPYENLIGRAEFLFFSSDRSIPLWKIWQWHKKYRLDRVFKKIR</sequence>
<dbReference type="GO" id="GO:0016020">
    <property type="term" value="C:membrane"/>
    <property type="evidence" value="ECO:0007669"/>
    <property type="project" value="UniProtKB-SubCell"/>
</dbReference>
<dbReference type="InterPro" id="IPR019533">
    <property type="entry name" value="Peptidase_S26"/>
</dbReference>
<gene>
    <name evidence="9" type="primary">lepB</name>
    <name evidence="9" type="ORF">DBW71_04695</name>
</gene>
<dbReference type="InterPro" id="IPR000223">
    <property type="entry name" value="Pept_S26A_signal_pept_1"/>
</dbReference>
<feature type="active site" evidence="6">
    <location>
        <position position="101"/>
    </location>
</feature>
<evidence type="ECO:0000256" key="3">
    <source>
        <dbReference type="ARBA" id="ARBA00013208"/>
    </source>
</evidence>
<dbReference type="GO" id="GO:0006465">
    <property type="term" value="P:signal peptide processing"/>
    <property type="evidence" value="ECO:0007669"/>
    <property type="project" value="InterPro"/>
</dbReference>
<dbReference type="InterPro" id="IPR036286">
    <property type="entry name" value="LexA/Signal_pep-like_sf"/>
</dbReference>
<feature type="domain" description="Peptidase S26" evidence="8">
    <location>
        <begin position="11"/>
        <end position="214"/>
    </location>
</feature>
<keyword evidence="7" id="KW-0645">Protease</keyword>
<evidence type="ECO:0000259" key="8">
    <source>
        <dbReference type="Pfam" id="PF10502"/>
    </source>
</evidence>
<keyword evidence="7" id="KW-1133">Transmembrane helix</keyword>
<dbReference type="PANTHER" id="PTHR43390:SF1">
    <property type="entry name" value="CHLOROPLAST PROCESSING PEPTIDASE"/>
    <property type="match status" value="1"/>
</dbReference>
<keyword evidence="7" id="KW-0472">Membrane</keyword>
<dbReference type="SUPFAM" id="SSF51306">
    <property type="entry name" value="LexA/Signal peptidase"/>
    <property type="match status" value="1"/>
</dbReference>
<accession>A0A368DPF6</accession>
<dbReference type="PROSITE" id="PS00760">
    <property type="entry name" value="SPASE_I_2"/>
    <property type="match status" value="1"/>
</dbReference>
<evidence type="ECO:0000256" key="6">
    <source>
        <dbReference type="PIRSR" id="PIRSR600223-1"/>
    </source>
</evidence>
<dbReference type="InterPro" id="IPR019758">
    <property type="entry name" value="Pept_S26A_signal_pept_1_CS"/>
</dbReference>
<reference evidence="9 10" key="1">
    <citation type="journal article" date="2018" name="Microbiome">
        <title>Fine metagenomic profile of the Mediterranean stratified and mixed water columns revealed by assembly and recruitment.</title>
        <authorList>
            <person name="Haro-Moreno J.M."/>
            <person name="Lopez-Perez M."/>
            <person name="De La Torre J.R."/>
            <person name="Picazo A."/>
            <person name="Camacho A."/>
            <person name="Rodriguez-Valera F."/>
        </authorList>
    </citation>
    <scope>NUCLEOTIDE SEQUENCE [LARGE SCALE GENOMIC DNA]</scope>
    <source>
        <strain evidence="9">MED-G57</strain>
    </source>
</reference>
<dbReference type="AlphaFoldDB" id="A0A368DPF6"/>
<dbReference type="CDD" id="cd06530">
    <property type="entry name" value="S26_SPase_I"/>
    <property type="match status" value="1"/>
</dbReference>
<dbReference type="Pfam" id="PF10502">
    <property type="entry name" value="Peptidase_S26"/>
    <property type="match status" value="1"/>
</dbReference>
<dbReference type="InterPro" id="IPR019757">
    <property type="entry name" value="Pept_S26A_signal_pept_1_Lys-AS"/>
</dbReference>
<dbReference type="PROSITE" id="PS00761">
    <property type="entry name" value="SPASE_I_3"/>
    <property type="match status" value="1"/>
</dbReference>
<evidence type="ECO:0000256" key="2">
    <source>
        <dbReference type="ARBA" id="ARBA00009370"/>
    </source>
</evidence>
<evidence type="ECO:0000256" key="4">
    <source>
        <dbReference type="ARBA" id="ARBA00019232"/>
    </source>
</evidence>
<feature type="active site" evidence="6">
    <location>
        <position position="40"/>
    </location>
</feature>
<evidence type="ECO:0000256" key="5">
    <source>
        <dbReference type="ARBA" id="ARBA00022801"/>
    </source>
</evidence>
<dbReference type="PRINTS" id="PR00727">
    <property type="entry name" value="LEADERPTASE"/>
</dbReference>
<dbReference type="EC" id="3.4.21.89" evidence="3 7"/>
<dbReference type="Gene3D" id="2.10.109.10">
    <property type="entry name" value="Umud Fragment, subunit A"/>
    <property type="match status" value="1"/>
</dbReference>
<keyword evidence="7" id="KW-0812">Transmembrane</keyword>
<comment type="subcellular location">
    <subcellularLocation>
        <location evidence="7">Membrane</location>
        <topology evidence="7">Single-pass type II membrane protein</topology>
    </subcellularLocation>
</comment>
<feature type="transmembrane region" description="Helical" evidence="7">
    <location>
        <begin position="12"/>
        <end position="31"/>
    </location>
</feature>
<comment type="catalytic activity">
    <reaction evidence="1 7">
        <text>Cleavage of hydrophobic, N-terminal signal or leader sequences from secreted and periplasmic proteins.</text>
        <dbReference type="EC" id="3.4.21.89"/>
    </reaction>
</comment>
<protein>
    <recommendedName>
        <fullName evidence="4 7">Signal peptidase I</fullName>
        <ecNumber evidence="3 7">3.4.21.89</ecNumber>
    </recommendedName>
</protein>
<dbReference type="PANTHER" id="PTHR43390">
    <property type="entry name" value="SIGNAL PEPTIDASE I"/>
    <property type="match status" value="1"/>
</dbReference>
<dbReference type="GO" id="GO:0009003">
    <property type="term" value="F:signal peptidase activity"/>
    <property type="evidence" value="ECO:0007669"/>
    <property type="project" value="UniProtKB-EC"/>
</dbReference>
<dbReference type="EMBL" id="QOQD01000010">
    <property type="protein sequence ID" value="RCL73101.1"/>
    <property type="molecule type" value="Genomic_DNA"/>
</dbReference>
<comment type="caution">
    <text evidence="9">The sequence shown here is derived from an EMBL/GenBank/DDBJ whole genome shotgun (WGS) entry which is preliminary data.</text>
</comment>
<dbReference type="NCBIfam" id="TIGR02227">
    <property type="entry name" value="sigpep_I_bact"/>
    <property type="match status" value="1"/>
</dbReference>
<dbReference type="GO" id="GO:0004252">
    <property type="term" value="F:serine-type endopeptidase activity"/>
    <property type="evidence" value="ECO:0007669"/>
    <property type="project" value="InterPro"/>
</dbReference>
<proteinExistence type="inferred from homology"/>
<evidence type="ECO:0000313" key="9">
    <source>
        <dbReference type="EMBL" id="RCL73101.1"/>
    </source>
</evidence>
<evidence type="ECO:0000313" key="10">
    <source>
        <dbReference type="Proteomes" id="UP000253570"/>
    </source>
</evidence>
<comment type="similarity">
    <text evidence="2 7">Belongs to the peptidase S26 family.</text>
</comment>
<evidence type="ECO:0000256" key="1">
    <source>
        <dbReference type="ARBA" id="ARBA00000677"/>
    </source>
</evidence>
<organism evidence="9 10">
    <name type="scientific">PS1 clade bacterium</name>
    <dbReference type="NCBI Taxonomy" id="2175152"/>
    <lineage>
        <taxon>Bacteria</taxon>
        <taxon>Pseudomonadati</taxon>
        <taxon>Pseudomonadota</taxon>
        <taxon>Alphaproteobacteria</taxon>
        <taxon>PS1 clade</taxon>
    </lineage>
</organism>
<evidence type="ECO:0000256" key="7">
    <source>
        <dbReference type="RuleBase" id="RU362042"/>
    </source>
</evidence>
<keyword evidence="5 7" id="KW-0378">Hydrolase</keyword>